<dbReference type="EMBL" id="QSQT01000060">
    <property type="protein sequence ID" value="RGK49622.1"/>
    <property type="molecule type" value="Genomic_DNA"/>
</dbReference>
<protein>
    <submittedName>
        <fullName evidence="1">Uncharacterized protein</fullName>
    </submittedName>
</protein>
<dbReference type="Gene3D" id="3.40.50.1220">
    <property type="entry name" value="TPP-binding domain"/>
    <property type="match status" value="1"/>
</dbReference>
<dbReference type="InterPro" id="IPR029035">
    <property type="entry name" value="DHS-like_NAD/FAD-binding_dom"/>
</dbReference>
<dbReference type="Pfam" id="PF13289">
    <property type="entry name" value="SIR2_2"/>
    <property type="match status" value="1"/>
</dbReference>
<dbReference type="SUPFAM" id="SSF52467">
    <property type="entry name" value="DHS-like NAD/FAD-binding domain"/>
    <property type="match status" value="1"/>
</dbReference>
<accession>A0A3E4MJV4</accession>
<name>A0A3E4MJV4_9BACT</name>
<proteinExistence type="predicted"/>
<keyword evidence="2" id="KW-1185">Reference proteome</keyword>
<comment type="caution">
    <text evidence="1">The sequence shown here is derived from an EMBL/GenBank/DDBJ whole genome shotgun (WGS) entry which is preliminary data.</text>
</comment>
<gene>
    <name evidence="1" type="ORF">DXD04_16470</name>
</gene>
<evidence type="ECO:0000313" key="1">
    <source>
        <dbReference type="EMBL" id="RGK49622.1"/>
    </source>
</evidence>
<evidence type="ECO:0000313" key="2">
    <source>
        <dbReference type="Proteomes" id="UP000260862"/>
    </source>
</evidence>
<dbReference type="RefSeq" id="WP_117674206.1">
    <property type="nucleotide sequence ID" value="NZ_CABOGR010000060.1"/>
</dbReference>
<sequence>MQSVNPIQLANIKRIQDALHNGRLVLFVGAGVSKNSGVPMWGELIEKMKSELPESLRNEKDDLKLAQLYKDSRGEKEYLEMVMKTLCHNKVIPNPIHKELLALNPVHIVTTNYDDLIEQEIRNEYKQFTVVRGDKDMPNMTYPNALIKMHGDYTLGNIVLAENDYYNYPRTFALTRAFVQSLFASKLILFVGFSFADINLKMILNDVKNILEERMQPVYMLSLNKPDEVTQKYFENKGINILYLEDYEERTLLSYVKEIGEEHKIKDSYGRKLYRYLKIIEKYDSNVTDDIITYVYNKVSPYQDEIKVYGSGLKYLFPSYIDCIYEHSDGFQSNIEYFNNLEKRLKTFTGRKTFIKKYGIKTCREFIRFAYYNYLHSIDECTILGNNFWIHIKDYIPCTVSEFLSDFDFEAFENRLKELSSRQPTGTLEDMEYPYAFYKIGSYYKAYQEFDKILPMAWKRQKYILYFLCLYNMWSLRFAIKSELLWSCKKTIDWKPIYEKLSEIDLYDTLSKLPIPQEIRKIFYDLLANRYIGNKAVESEELKEKVHQQRKLAERGGISINSNEVI</sequence>
<dbReference type="Proteomes" id="UP000260862">
    <property type="component" value="Unassembled WGS sequence"/>
</dbReference>
<dbReference type="AlphaFoldDB" id="A0A3E4MJV4"/>
<organism evidence="1 2">
    <name type="scientific">Phocaeicola plebeius</name>
    <dbReference type="NCBI Taxonomy" id="310297"/>
    <lineage>
        <taxon>Bacteria</taxon>
        <taxon>Pseudomonadati</taxon>
        <taxon>Bacteroidota</taxon>
        <taxon>Bacteroidia</taxon>
        <taxon>Bacteroidales</taxon>
        <taxon>Bacteroidaceae</taxon>
        <taxon>Phocaeicola</taxon>
    </lineage>
</organism>
<reference evidence="1 2" key="1">
    <citation type="submission" date="2018-08" db="EMBL/GenBank/DDBJ databases">
        <title>A genome reference for cultivated species of the human gut microbiota.</title>
        <authorList>
            <person name="Zou Y."/>
            <person name="Xue W."/>
            <person name="Luo G."/>
        </authorList>
    </citation>
    <scope>NUCLEOTIDE SEQUENCE [LARGE SCALE GENOMIC DNA]</scope>
    <source>
        <strain evidence="1 2">TF10-3AC</strain>
    </source>
</reference>